<evidence type="ECO:0000256" key="3">
    <source>
        <dbReference type="ARBA" id="ARBA00022832"/>
    </source>
</evidence>
<reference evidence="7" key="1">
    <citation type="submission" date="2021-06" db="EMBL/GenBank/DDBJ databases">
        <authorList>
            <consortium name="DOE Joint Genome Institute"/>
            <person name="Mondo S.J."/>
            <person name="Amses K.R."/>
            <person name="Simmons D.R."/>
            <person name="Longcore J.E."/>
            <person name="Seto K."/>
            <person name="Alves G.H."/>
            <person name="Bonds A.E."/>
            <person name="Quandt C.A."/>
            <person name="Davis W.J."/>
            <person name="Chang Y."/>
            <person name="Letcher P.M."/>
            <person name="Powell M.J."/>
            <person name="Kuo A."/>
            <person name="Labutti K."/>
            <person name="Pangilinan J."/>
            <person name="Andreopoulos W."/>
            <person name="Tritt A."/>
            <person name="Riley R."/>
            <person name="Hundley H."/>
            <person name="Johnson J."/>
            <person name="Lipzen A."/>
            <person name="Barry K."/>
            <person name="Berbee M.L."/>
            <person name="Buchler N.E."/>
            <person name="Grigoriev I.V."/>
            <person name="Spatafora J.W."/>
            <person name="Stajich J.E."/>
            <person name="James T.Y."/>
        </authorList>
    </citation>
    <scope>NUCLEOTIDE SEQUENCE</scope>
    <source>
        <strain evidence="7">AG</strain>
    </source>
</reference>
<comment type="caution">
    <text evidence="7">The sequence shown here is derived from an EMBL/GenBank/DDBJ whole genome shotgun (WGS) entry which is preliminary data.</text>
</comment>
<sequence length="556" mass="62177">MASTAQKRLHQLTNIIHPTTSVASFRTKLPPTATVDYTPLNPVNFLLRSAQIYPNKTAIIYGQKRYSYVDFALRVKNFATALVNHYKIKPGERVAILCPNTPPILEAHFAIPAARAVITAINYRLNAEEVNYIIHHSEAKLFIIDAEYKHLIPANLNIPVIFITEEAKDPYEEMLRLGESGRWQDLELVADEREVFGFSYTSGSTGKPKGVRHAYRGAYLSALSLSVHAQMSAETVYMWTLPMFHCNGWQFPWAVTAVGGTHIMLRKIDYDQIWHHLLYDGVTQYNGAPTLQTEIVNHPAAKPLHRKVTVHTGGSSPSSVLLKELEGLNIHARHIYGLTETFGPTAGTYDQIQINHLPDEERYVMMARQGYADIVADEMCVMDAETGKEVPMDGKTIGEVTIRGNIVMKDYYKDPEATKKAFRNGVFWSGDLAVRHPDGAVEIKDRSKDIVISGGENISSIEIESVILHLEDVLEVAVVAGPDEKWGEHPVAFVVPKHGRTVTAGKVISFCKSQLAGFKMPKTVHIVSELPKTSTGKTQKFVLRERLWNAKEKKVN</sequence>
<dbReference type="InterPro" id="IPR025110">
    <property type="entry name" value="AMP-bd_C"/>
</dbReference>
<evidence type="ECO:0000256" key="2">
    <source>
        <dbReference type="ARBA" id="ARBA00022598"/>
    </source>
</evidence>
<feature type="domain" description="AMP-dependent synthetase/ligase" evidence="5">
    <location>
        <begin position="48"/>
        <end position="412"/>
    </location>
</feature>
<dbReference type="Gene3D" id="3.30.300.30">
    <property type="match status" value="1"/>
</dbReference>
<keyword evidence="4" id="KW-0443">Lipid metabolism</keyword>
<name>A0AAD5EHN5_UMBRA</name>
<keyword evidence="3" id="KW-0276">Fatty acid metabolism</keyword>
<proteinExistence type="inferred from homology"/>
<keyword evidence="8" id="KW-1185">Reference proteome</keyword>
<dbReference type="Proteomes" id="UP001206595">
    <property type="component" value="Unassembled WGS sequence"/>
</dbReference>
<dbReference type="GO" id="GO:0006631">
    <property type="term" value="P:fatty acid metabolic process"/>
    <property type="evidence" value="ECO:0007669"/>
    <property type="project" value="UniProtKB-KW"/>
</dbReference>
<evidence type="ECO:0000259" key="6">
    <source>
        <dbReference type="Pfam" id="PF13193"/>
    </source>
</evidence>
<accession>A0AAD5EHN5</accession>
<dbReference type="InterPro" id="IPR042099">
    <property type="entry name" value="ANL_N_sf"/>
</dbReference>
<dbReference type="Gene3D" id="3.40.50.12780">
    <property type="entry name" value="N-terminal domain of ligase-like"/>
    <property type="match status" value="1"/>
</dbReference>
<keyword evidence="2" id="KW-0436">Ligase</keyword>
<dbReference type="InterPro" id="IPR045851">
    <property type="entry name" value="AMP-bd_C_sf"/>
</dbReference>
<dbReference type="PANTHER" id="PTHR43859:SF4">
    <property type="entry name" value="BUTANOATE--COA LIGASE AAE1-RELATED"/>
    <property type="match status" value="1"/>
</dbReference>
<dbReference type="EMBL" id="MU620900">
    <property type="protein sequence ID" value="KAI8582460.1"/>
    <property type="molecule type" value="Genomic_DNA"/>
</dbReference>
<gene>
    <name evidence="7" type="ORF">K450DRAFT_227272</name>
</gene>
<dbReference type="GeneID" id="75912056"/>
<dbReference type="Pfam" id="PF13193">
    <property type="entry name" value="AMP-binding_C"/>
    <property type="match status" value="1"/>
</dbReference>
<evidence type="ECO:0000256" key="1">
    <source>
        <dbReference type="ARBA" id="ARBA00006432"/>
    </source>
</evidence>
<protein>
    <submittedName>
        <fullName evidence="7">Uncharacterized protein</fullName>
    </submittedName>
</protein>
<dbReference type="GO" id="GO:0016874">
    <property type="term" value="F:ligase activity"/>
    <property type="evidence" value="ECO:0007669"/>
    <property type="project" value="UniProtKB-KW"/>
</dbReference>
<feature type="domain" description="AMP-binding enzyme C-terminal" evidence="6">
    <location>
        <begin position="462"/>
        <end position="537"/>
    </location>
</feature>
<organism evidence="7 8">
    <name type="scientific">Umbelopsis ramanniana AG</name>
    <dbReference type="NCBI Taxonomy" id="1314678"/>
    <lineage>
        <taxon>Eukaryota</taxon>
        <taxon>Fungi</taxon>
        <taxon>Fungi incertae sedis</taxon>
        <taxon>Mucoromycota</taxon>
        <taxon>Mucoromycotina</taxon>
        <taxon>Umbelopsidomycetes</taxon>
        <taxon>Umbelopsidales</taxon>
        <taxon>Umbelopsidaceae</taxon>
        <taxon>Umbelopsis</taxon>
    </lineage>
</organism>
<evidence type="ECO:0000313" key="8">
    <source>
        <dbReference type="Proteomes" id="UP001206595"/>
    </source>
</evidence>
<evidence type="ECO:0000256" key="4">
    <source>
        <dbReference type="ARBA" id="ARBA00023098"/>
    </source>
</evidence>
<evidence type="ECO:0000313" key="7">
    <source>
        <dbReference type="EMBL" id="KAI8582460.1"/>
    </source>
</evidence>
<dbReference type="FunFam" id="3.30.300.30:FF:000008">
    <property type="entry name" value="2,3-dihydroxybenzoate-AMP ligase"/>
    <property type="match status" value="1"/>
</dbReference>
<comment type="similarity">
    <text evidence="1">Belongs to the ATP-dependent AMP-binding enzyme family.</text>
</comment>
<dbReference type="SUPFAM" id="SSF56801">
    <property type="entry name" value="Acetyl-CoA synthetase-like"/>
    <property type="match status" value="1"/>
</dbReference>
<dbReference type="Pfam" id="PF00501">
    <property type="entry name" value="AMP-binding"/>
    <property type="match status" value="1"/>
</dbReference>
<dbReference type="InterPro" id="IPR000873">
    <property type="entry name" value="AMP-dep_synth/lig_dom"/>
</dbReference>
<dbReference type="AlphaFoldDB" id="A0AAD5EHN5"/>
<dbReference type="RefSeq" id="XP_051447464.1">
    <property type="nucleotide sequence ID" value="XM_051586708.1"/>
</dbReference>
<reference evidence="7" key="2">
    <citation type="journal article" date="2022" name="Proc. Natl. Acad. Sci. U.S.A.">
        <title>Diploid-dominant life cycles characterize the early evolution of Fungi.</title>
        <authorList>
            <person name="Amses K.R."/>
            <person name="Simmons D.R."/>
            <person name="Longcore J.E."/>
            <person name="Mondo S.J."/>
            <person name="Seto K."/>
            <person name="Jeronimo G.H."/>
            <person name="Bonds A.E."/>
            <person name="Quandt C.A."/>
            <person name="Davis W.J."/>
            <person name="Chang Y."/>
            <person name="Federici B.A."/>
            <person name="Kuo A."/>
            <person name="LaButti K."/>
            <person name="Pangilinan J."/>
            <person name="Andreopoulos W."/>
            <person name="Tritt A."/>
            <person name="Riley R."/>
            <person name="Hundley H."/>
            <person name="Johnson J."/>
            <person name="Lipzen A."/>
            <person name="Barry K."/>
            <person name="Lang B.F."/>
            <person name="Cuomo C.A."/>
            <person name="Buchler N.E."/>
            <person name="Grigoriev I.V."/>
            <person name="Spatafora J.W."/>
            <person name="Stajich J.E."/>
            <person name="James T.Y."/>
        </authorList>
    </citation>
    <scope>NUCLEOTIDE SEQUENCE</scope>
    <source>
        <strain evidence="7">AG</strain>
    </source>
</reference>
<dbReference type="PANTHER" id="PTHR43859">
    <property type="entry name" value="ACYL-ACTIVATING ENZYME"/>
    <property type="match status" value="1"/>
</dbReference>
<evidence type="ECO:0000259" key="5">
    <source>
        <dbReference type="Pfam" id="PF00501"/>
    </source>
</evidence>